<feature type="repeat" description="ANK" evidence="1">
    <location>
        <begin position="46"/>
        <end position="78"/>
    </location>
</feature>
<keyword evidence="1" id="KW-0040">ANK repeat</keyword>
<evidence type="ECO:0000259" key="2">
    <source>
        <dbReference type="Pfam" id="PF24120"/>
    </source>
</evidence>
<dbReference type="GeneID" id="87825685"/>
<dbReference type="EMBL" id="MU853228">
    <property type="protein sequence ID" value="KAK4124043.1"/>
    <property type="molecule type" value="Genomic_DNA"/>
</dbReference>
<keyword evidence="4" id="KW-1185">Reference proteome</keyword>
<accession>A0AAN6Z408</accession>
<dbReference type="PROSITE" id="PS50297">
    <property type="entry name" value="ANK_REP_REGION"/>
    <property type="match status" value="1"/>
</dbReference>
<name>A0AAN6Z408_9PEZI</name>
<dbReference type="SUPFAM" id="SSF48403">
    <property type="entry name" value="Ankyrin repeat"/>
    <property type="match status" value="1"/>
</dbReference>
<dbReference type="PROSITE" id="PS50088">
    <property type="entry name" value="ANK_REPEAT"/>
    <property type="match status" value="1"/>
</dbReference>
<dbReference type="InterPro" id="IPR036770">
    <property type="entry name" value="Ankyrin_rpt-contain_sf"/>
</dbReference>
<sequence>MNRSRDETLAAIGLSELPVVSGNIRRVQSLLAERKDATLLEACDVDGSTPLMAAVLTGRLAIFRLLLQSGASPQAKDRRGRSALDYCRASQFIKKLDRYKSLGLLSSLSRQHRCQHHRRARIGKILRHPVALESCRRGGAHEFGHTTLLKYGQKVKSAETGHAVRDRNKAETTFGFIASATNPKVRIGATSGWMANPKRDPNVLDNGKYIHLVHKFGRLLEFTLISSYRDKNGQALPEDIGRFVACHAEKKLGVFWIIAALKAVLGTTDYTRMGDLRNAAVPEQWKRAWILLDHKPCDNVSPAHVFQAM</sequence>
<dbReference type="AlphaFoldDB" id="A0AAN6Z408"/>
<protein>
    <recommendedName>
        <fullName evidence="2">Single-strand DNA deaminase toxin A-like C-terminal domain-containing protein</fullName>
    </recommendedName>
</protein>
<feature type="domain" description="Single-strand DNA deaminase toxin A-like C-terminal" evidence="2">
    <location>
        <begin position="189"/>
        <end position="252"/>
    </location>
</feature>
<proteinExistence type="predicted"/>
<dbReference type="InterPro" id="IPR002110">
    <property type="entry name" value="Ankyrin_rpt"/>
</dbReference>
<dbReference type="RefSeq" id="XP_062647814.1">
    <property type="nucleotide sequence ID" value="XM_062788915.1"/>
</dbReference>
<gene>
    <name evidence="3" type="ORF">N657DRAFT_572866</name>
</gene>
<evidence type="ECO:0000313" key="3">
    <source>
        <dbReference type="EMBL" id="KAK4124043.1"/>
    </source>
</evidence>
<organism evidence="3 4">
    <name type="scientific">Parathielavia appendiculata</name>
    <dbReference type="NCBI Taxonomy" id="2587402"/>
    <lineage>
        <taxon>Eukaryota</taxon>
        <taxon>Fungi</taxon>
        <taxon>Dikarya</taxon>
        <taxon>Ascomycota</taxon>
        <taxon>Pezizomycotina</taxon>
        <taxon>Sordariomycetes</taxon>
        <taxon>Sordariomycetidae</taxon>
        <taxon>Sordariales</taxon>
        <taxon>Chaetomiaceae</taxon>
        <taxon>Parathielavia</taxon>
    </lineage>
</organism>
<reference evidence="3" key="2">
    <citation type="submission" date="2023-05" db="EMBL/GenBank/DDBJ databases">
        <authorList>
            <consortium name="Lawrence Berkeley National Laboratory"/>
            <person name="Steindorff A."/>
            <person name="Hensen N."/>
            <person name="Bonometti L."/>
            <person name="Westerberg I."/>
            <person name="Brannstrom I.O."/>
            <person name="Guillou S."/>
            <person name="Cros-Aarteil S."/>
            <person name="Calhoun S."/>
            <person name="Haridas S."/>
            <person name="Kuo A."/>
            <person name="Mondo S."/>
            <person name="Pangilinan J."/>
            <person name="Riley R."/>
            <person name="Labutti K."/>
            <person name="Andreopoulos B."/>
            <person name="Lipzen A."/>
            <person name="Chen C."/>
            <person name="Yanf M."/>
            <person name="Daum C."/>
            <person name="Ng V."/>
            <person name="Clum A."/>
            <person name="Ohm R."/>
            <person name="Martin F."/>
            <person name="Silar P."/>
            <person name="Natvig D."/>
            <person name="Lalanne C."/>
            <person name="Gautier V."/>
            <person name="Ament-Velasquez S.L."/>
            <person name="Kruys A."/>
            <person name="Hutchinson M.I."/>
            <person name="Powell A.J."/>
            <person name="Barry K."/>
            <person name="Miller A.N."/>
            <person name="Grigoriev I.V."/>
            <person name="Debuchy R."/>
            <person name="Gladieux P."/>
            <person name="Thoren M.H."/>
            <person name="Johannesson H."/>
        </authorList>
    </citation>
    <scope>NUCLEOTIDE SEQUENCE</scope>
    <source>
        <strain evidence="3">CBS 731.68</strain>
    </source>
</reference>
<evidence type="ECO:0000313" key="4">
    <source>
        <dbReference type="Proteomes" id="UP001302602"/>
    </source>
</evidence>
<reference evidence="3" key="1">
    <citation type="journal article" date="2023" name="Mol. Phylogenet. Evol.">
        <title>Genome-scale phylogeny and comparative genomics of the fungal order Sordariales.</title>
        <authorList>
            <person name="Hensen N."/>
            <person name="Bonometti L."/>
            <person name="Westerberg I."/>
            <person name="Brannstrom I.O."/>
            <person name="Guillou S."/>
            <person name="Cros-Aarteil S."/>
            <person name="Calhoun S."/>
            <person name="Haridas S."/>
            <person name="Kuo A."/>
            <person name="Mondo S."/>
            <person name="Pangilinan J."/>
            <person name="Riley R."/>
            <person name="LaButti K."/>
            <person name="Andreopoulos B."/>
            <person name="Lipzen A."/>
            <person name="Chen C."/>
            <person name="Yan M."/>
            <person name="Daum C."/>
            <person name="Ng V."/>
            <person name="Clum A."/>
            <person name="Steindorff A."/>
            <person name="Ohm R.A."/>
            <person name="Martin F."/>
            <person name="Silar P."/>
            <person name="Natvig D.O."/>
            <person name="Lalanne C."/>
            <person name="Gautier V."/>
            <person name="Ament-Velasquez S.L."/>
            <person name="Kruys A."/>
            <person name="Hutchinson M.I."/>
            <person name="Powell A.J."/>
            <person name="Barry K."/>
            <person name="Miller A.N."/>
            <person name="Grigoriev I.V."/>
            <person name="Debuchy R."/>
            <person name="Gladieux P."/>
            <person name="Hiltunen Thoren M."/>
            <person name="Johannesson H."/>
        </authorList>
    </citation>
    <scope>NUCLEOTIDE SEQUENCE</scope>
    <source>
        <strain evidence="3">CBS 731.68</strain>
    </source>
</reference>
<dbReference type="Pfam" id="PF12796">
    <property type="entry name" value="Ank_2"/>
    <property type="match status" value="1"/>
</dbReference>
<dbReference type="Gene3D" id="1.25.40.20">
    <property type="entry name" value="Ankyrin repeat-containing domain"/>
    <property type="match status" value="1"/>
</dbReference>
<dbReference type="InterPro" id="IPR057517">
    <property type="entry name" value="SsdA-like_C"/>
</dbReference>
<evidence type="ECO:0000256" key="1">
    <source>
        <dbReference type="PROSITE-ProRule" id="PRU00023"/>
    </source>
</evidence>
<dbReference type="SMART" id="SM00248">
    <property type="entry name" value="ANK"/>
    <property type="match status" value="1"/>
</dbReference>
<dbReference type="Pfam" id="PF24120">
    <property type="entry name" value="SsdA_C"/>
    <property type="match status" value="1"/>
</dbReference>
<comment type="caution">
    <text evidence="3">The sequence shown here is derived from an EMBL/GenBank/DDBJ whole genome shotgun (WGS) entry which is preliminary data.</text>
</comment>
<dbReference type="Proteomes" id="UP001302602">
    <property type="component" value="Unassembled WGS sequence"/>
</dbReference>